<dbReference type="InterPro" id="IPR036397">
    <property type="entry name" value="RNaseH_sf"/>
</dbReference>
<dbReference type="InterPro" id="IPR012337">
    <property type="entry name" value="RNaseH-like_sf"/>
</dbReference>
<protein>
    <recommendedName>
        <fullName evidence="2">YprB ribonuclease H-like domain-containing protein</fullName>
    </recommendedName>
</protein>
<feature type="compositionally biased region" description="Basic and acidic residues" evidence="1">
    <location>
        <begin position="47"/>
        <end position="58"/>
    </location>
</feature>
<dbReference type="EMBL" id="MFAF01000054">
    <property type="protein sequence ID" value="OGD76894.1"/>
    <property type="molecule type" value="Genomic_DNA"/>
</dbReference>
<feature type="domain" description="YprB ribonuclease H-like" evidence="2">
    <location>
        <begin position="127"/>
        <end position="297"/>
    </location>
</feature>
<accession>A0A1F5FBK8</accession>
<dbReference type="STRING" id="1817816.A2Y64_01650"/>
<proteinExistence type="predicted"/>
<reference evidence="3 4" key="1">
    <citation type="journal article" date="2016" name="Nat. Commun.">
        <title>Thousands of microbial genomes shed light on interconnected biogeochemical processes in an aquifer system.</title>
        <authorList>
            <person name="Anantharaman K."/>
            <person name="Brown C.T."/>
            <person name="Hug L.A."/>
            <person name="Sharon I."/>
            <person name="Castelle C.J."/>
            <person name="Probst A.J."/>
            <person name="Thomas B.C."/>
            <person name="Singh A."/>
            <person name="Wilkins M.J."/>
            <person name="Karaoz U."/>
            <person name="Brodie E.L."/>
            <person name="Williams K.H."/>
            <person name="Hubbard S.S."/>
            <person name="Banfield J.F."/>
        </authorList>
    </citation>
    <scope>NUCLEOTIDE SEQUENCE [LARGE SCALE GENOMIC DNA]</scope>
</reference>
<feature type="region of interest" description="Disordered" evidence="1">
    <location>
        <begin position="1"/>
        <end position="58"/>
    </location>
</feature>
<evidence type="ECO:0000313" key="3">
    <source>
        <dbReference type="EMBL" id="OGD76894.1"/>
    </source>
</evidence>
<name>A0A1F5FBK8_9BACT</name>
<dbReference type="AlphaFoldDB" id="A0A1F5FBK8"/>
<evidence type="ECO:0000259" key="2">
    <source>
        <dbReference type="Pfam" id="PF13482"/>
    </source>
</evidence>
<dbReference type="Proteomes" id="UP000177187">
    <property type="component" value="Unassembled WGS sequence"/>
</dbReference>
<feature type="compositionally biased region" description="Basic and acidic residues" evidence="1">
    <location>
        <begin position="23"/>
        <end position="33"/>
    </location>
</feature>
<dbReference type="Pfam" id="PF13482">
    <property type="entry name" value="RNase_H_2"/>
    <property type="match status" value="1"/>
</dbReference>
<dbReference type="PANTHER" id="PTHR38462:SF1">
    <property type="entry name" value="YPRB RIBONUCLEASE H-LIKE DOMAIN-CONTAINING PROTEIN"/>
    <property type="match status" value="1"/>
</dbReference>
<gene>
    <name evidence="3" type="ORF">A2Y64_01650</name>
</gene>
<dbReference type="PANTHER" id="PTHR38462">
    <property type="entry name" value="EXONUCLEASE-LIKE PROTEIN"/>
    <property type="match status" value="1"/>
</dbReference>
<dbReference type="Gene3D" id="3.30.420.10">
    <property type="entry name" value="Ribonuclease H-like superfamily/Ribonuclease H"/>
    <property type="match status" value="1"/>
</dbReference>
<dbReference type="GO" id="GO:0003676">
    <property type="term" value="F:nucleic acid binding"/>
    <property type="evidence" value="ECO:0007669"/>
    <property type="project" value="InterPro"/>
</dbReference>
<organism evidence="3 4">
    <name type="scientific">Candidatus Coatesbacteria bacterium RBG_13_66_14</name>
    <dbReference type="NCBI Taxonomy" id="1817816"/>
    <lineage>
        <taxon>Bacteria</taxon>
        <taxon>Candidatus Coatesiibacteriota</taxon>
    </lineage>
</organism>
<evidence type="ECO:0000256" key="1">
    <source>
        <dbReference type="SAM" id="MobiDB-lite"/>
    </source>
</evidence>
<sequence length="457" mass="51308">MAKNLRERLANLTGKGEAPPEVEVARDPESVRERLRRLLVSKGRPLPPEDRLPAEPARRHTRAPIEELVDGAWEDTPFGRVFIVERRLPAGEHHAGLPLDAVLAHPPENLALVEGNPPAGFSFADAVFLDTETTGLAGGTGTFPFLVGLGRFEGDEYVLRQFFLDDPGAERGLLNILADALEGTSGLVTYNGKAFDWPLVKTRFLLNRVRPEFLDLEPPHVDLLSWARRLWKLRLGSCSLADVERGVMGLERTDDVPGAEIPALYFAYLRGAPVGERMARVFYHNEFDIKSLAVLAARALHLAEDPLERYEDPTELYACCRLPRMGERRGELLSAAIAVGLPEEMERHARWELSLHHKRRGELSEARTLWDHLRQGPYDSRPYEEEAKFLEHRLRDPAAAKGLVEEAIQRCGRVVTDAYARARQRGALLYRLKRLERKLAGQTVADDEVYDPGGDHA</sequence>
<evidence type="ECO:0000313" key="4">
    <source>
        <dbReference type="Proteomes" id="UP000177187"/>
    </source>
</evidence>
<dbReference type="InterPro" id="IPR038720">
    <property type="entry name" value="YprB_RNase_H-like_dom"/>
</dbReference>
<comment type="caution">
    <text evidence="3">The sequence shown here is derived from an EMBL/GenBank/DDBJ whole genome shotgun (WGS) entry which is preliminary data.</text>
</comment>
<dbReference type="SUPFAM" id="SSF53098">
    <property type="entry name" value="Ribonuclease H-like"/>
    <property type="match status" value="1"/>
</dbReference>